<dbReference type="Pfam" id="PF14237">
    <property type="entry name" value="GYF_2"/>
    <property type="match status" value="1"/>
</dbReference>
<dbReference type="PANTHER" id="PTHR37826">
    <property type="entry name" value="FLOTILLIN BAND_7_5 DOMAIN PROTEIN"/>
    <property type="match status" value="1"/>
</dbReference>
<sequence length="434" mass="47476">MKLFGMNKTGGFMDEIRCDEPSYLIWKWHPRGVPQGAGDRENAIRWGSSLRVKDGEVAVFVYKQKDGTIQDYILGPHDQTIKTSNFPVLASIVGAAYDGGTPFQAEVYFINLAQIIQVKFAVPFFDVYDPRFLDFGVPVAVRGTISFKISDYKEFIKLHRLQTFNLDDFQKQIKDAVARYTKNIVANAPAEHNIPVIKLENKISVINDALESDVIERLEATFGVTVPNVDIASIEVDKASEGYRQLISVTKDVTTAKIEAETTDYVERIRIQREEGQYAQHKQTQSSNLGAFQIEKQTEVGIAGAEALGQMGSAGSGTVSLGGDAGFNPAAMMAGMALGGAVGQNIAGTMNNMMANSQPQMGMTPPPLPTTAYHIAVNGQTSGPFDRNALLQMALSGQLLPSSLVWKQGMTEWMKADSVDDLKDLFMPPIPPVK</sequence>
<evidence type="ECO:0000259" key="2">
    <source>
        <dbReference type="Pfam" id="PF14237"/>
    </source>
</evidence>
<organism evidence="3 4">
    <name type="scientific">Streptococcus parasanguinis</name>
    <dbReference type="NCBI Taxonomy" id="1318"/>
    <lineage>
        <taxon>Bacteria</taxon>
        <taxon>Bacillati</taxon>
        <taxon>Bacillota</taxon>
        <taxon>Bacilli</taxon>
        <taxon>Lactobacillales</taxon>
        <taxon>Streptococcaceae</taxon>
        <taxon>Streptococcus</taxon>
    </lineage>
</organism>
<name>A0A414CF90_STRPA</name>
<dbReference type="RefSeq" id="WP_118096086.1">
    <property type="nucleotide sequence ID" value="NZ_QSIO01000004.1"/>
</dbReference>
<comment type="caution">
    <text evidence="3">The sequence shown here is derived from an EMBL/GenBank/DDBJ whole genome shotgun (WGS) entry which is preliminary data.</text>
</comment>
<dbReference type="PANTHER" id="PTHR37826:SF2">
    <property type="entry name" value="ZINC-RIBBON DOMAIN-CONTAINING PROTEIN"/>
    <property type="match status" value="1"/>
</dbReference>
<dbReference type="AlphaFoldDB" id="A0A414CF90"/>
<proteinExistence type="predicted"/>
<accession>A0A414CF90</accession>
<evidence type="ECO:0000259" key="1">
    <source>
        <dbReference type="Pfam" id="PF13421"/>
    </source>
</evidence>
<feature type="domain" description="GYF" evidence="2">
    <location>
        <begin position="373"/>
        <end position="422"/>
    </location>
</feature>
<gene>
    <name evidence="3" type="ORF">DW820_08825</name>
</gene>
<protein>
    <submittedName>
        <fullName evidence="3">DUF4339 domain-containing protein</fullName>
    </submittedName>
</protein>
<dbReference type="Proteomes" id="UP000285773">
    <property type="component" value="Unassembled WGS sequence"/>
</dbReference>
<evidence type="ECO:0000313" key="4">
    <source>
        <dbReference type="Proteomes" id="UP000285773"/>
    </source>
</evidence>
<dbReference type="CDD" id="cd03408">
    <property type="entry name" value="SPFH_like_u1"/>
    <property type="match status" value="1"/>
</dbReference>
<reference evidence="3 4" key="1">
    <citation type="submission" date="2018-08" db="EMBL/GenBank/DDBJ databases">
        <title>A genome reference for cultivated species of the human gut microbiota.</title>
        <authorList>
            <person name="Zou Y."/>
            <person name="Xue W."/>
            <person name="Luo G."/>
        </authorList>
    </citation>
    <scope>NUCLEOTIDE SEQUENCE [LARGE SCALE GENOMIC DNA]</scope>
    <source>
        <strain evidence="3 4">AM33-3BH</strain>
    </source>
</reference>
<dbReference type="Pfam" id="PF13421">
    <property type="entry name" value="Band_7_1"/>
    <property type="match status" value="1"/>
</dbReference>
<feature type="domain" description="SPFH" evidence="1">
    <location>
        <begin position="41"/>
        <end position="236"/>
    </location>
</feature>
<evidence type="ECO:0000313" key="3">
    <source>
        <dbReference type="EMBL" id="RHC93682.1"/>
    </source>
</evidence>
<dbReference type="EMBL" id="QSIO01000004">
    <property type="protein sequence ID" value="RHC93682.1"/>
    <property type="molecule type" value="Genomic_DNA"/>
</dbReference>
<dbReference type="InterPro" id="IPR033880">
    <property type="entry name" value="SPFH_YdjI"/>
</dbReference>
<dbReference type="InterPro" id="IPR025640">
    <property type="entry name" value="GYF_2"/>
</dbReference>